<evidence type="ECO:0000313" key="3">
    <source>
        <dbReference type="Proteomes" id="UP001342826"/>
    </source>
</evidence>
<proteinExistence type="predicted"/>
<dbReference type="EMBL" id="JARTFS010000002">
    <property type="protein sequence ID" value="MED4400253.1"/>
    <property type="molecule type" value="Genomic_DNA"/>
</dbReference>
<keyword evidence="3" id="KW-1185">Reference proteome</keyword>
<name>A0ABU6NSX7_9BACI</name>
<dbReference type="Proteomes" id="UP001342826">
    <property type="component" value="Unassembled WGS sequence"/>
</dbReference>
<gene>
    <name evidence="2" type="ORF">P9271_02630</name>
</gene>
<evidence type="ECO:0000313" key="2">
    <source>
        <dbReference type="EMBL" id="MED4400253.1"/>
    </source>
</evidence>
<sequence length="409" mass="46895">MEPIYDQTKKHLTIEWMESKKNESPSHRFFSKKPIKLQMHPKLADKLIRAYFKGAMPSWIKRYAETHNFEVKQVKHEGKDGWWIAKWAGFEGNPFSSPTVKGAVRQFSKMIPFVCEDLREKVIDNLDIIEQNLSIDPSHFHGFGLYFRPEEINKEGGCLLLEEDVIPERDQEEDEDYRNLIEAHGKLADLVWEITNPLSKELEVSDEELVNDIELNEEEDEEVLINKSDEIIIDLEEIKVEVPVLEETEEITEEVPLEITAVGETEEITEEIPLEITAVEETEEITKEVPLEITAVEETEEVPLEITTVEETEEIIEEVPLEITTVEETEEIIEEVSLEITAVEEAEEIMEEVLLEITEESGNEIEDSLLEPETDVSEDVSIAALIQKLVPLKNDDKKAGAIAGQMPLF</sequence>
<feature type="coiled-coil region" evidence="1">
    <location>
        <begin position="326"/>
        <end position="363"/>
    </location>
</feature>
<protein>
    <submittedName>
        <fullName evidence="2">Uncharacterized protein</fullName>
    </submittedName>
</protein>
<accession>A0ABU6NSX7</accession>
<reference evidence="2 3" key="1">
    <citation type="submission" date="2023-03" db="EMBL/GenBank/DDBJ databases">
        <title>Bacillus Genome Sequencing.</title>
        <authorList>
            <person name="Dunlap C."/>
        </authorList>
    </citation>
    <scope>NUCLEOTIDE SEQUENCE [LARGE SCALE GENOMIC DNA]</scope>
    <source>
        <strain evidence="2 3">NRS-1717</strain>
    </source>
</reference>
<evidence type="ECO:0000256" key="1">
    <source>
        <dbReference type="SAM" id="Coils"/>
    </source>
</evidence>
<dbReference type="RefSeq" id="WP_328014834.1">
    <property type="nucleotide sequence ID" value="NZ_JARTFS010000002.1"/>
</dbReference>
<organism evidence="2 3">
    <name type="scientific">Metabacillus fastidiosus</name>
    <dbReference type="NCBI Taxonomy" id="1458"/>
    <lineage>
        <taxon>Bacteria</taxon>
        <taxon>Bacillati</taxon>
        <taxon>Bacillota</taxon>
        <taxon>Bacilli</taxon>
        <taxon>Bacillales</taxon>
        <taxon>Bacillaceae</taxon>
        <taxon>Metabacillus</taxon>
    </lineage>
</organism>
<keyword evidence="1" id="KW-0175">Coiled coil</keyword>
<comment type="caution">
    <text evidence="2">The sequence shown here is derived from an EMBL/GenBank/DDBJ whole genome shotgun (WGS) entry which is preliminary data.</text>
</comment>